<keyword evidence="3" id="KW-0547">Nucleotide-binding</keyword>
<dbReference type="Proteomes" id="UP000192940">
    <property type="component" value="Chromosome I"/>
</dbReference>
<name>A0A1X7GDS6_9BACL</name>
<dbReference type="AlphaFoldDB" id="A0A1X7GDS6"/>
<keyword evidence="4 7" id="KW-0067">ATP-binding</keyword>
<evidence type="ECO:0000313" key="8">
    <source>
        <dbReference type="Proteomes" id="UP000192940"/>
    </source>
</evidence>
<dbReference type="EMBL" id="LT840184">
    <property type="protein sequence ID" value="SMF68272.1"/>
    <property type="molecule type" value="Genomic_DNA"/>
</dbReference>
<feature type="domain" description="ABC transporter" evidence="6">
    <location>
        <begin position="7"/>
        <end position="248"/>
    </location>
</feature>
<dbReference type="CDD" id="cd03220">
    <property type="entry name" value="ABC_KpsT_Wzt"/>
    <property type="match status" value="1"/>
</dbReference>
<dbReference type="InterPro" id="IPR015860">
    <property type="entry name" value="ABC_transpr_TagH-like"/>
</dbReference>
<dbReference type="Gene3D" id="3.40.50.300">
    <property type="entry name" value="P-loop containing nucleotide triphosphate hydrolases"/>
    <property type="match status" value="1"/>
</dbReference>
<dbReference type="Pfam" id="PF00005">
    <property type="entry name" value="ABC_tran"/>
    <property type="match status" value="1"/>
</dbReference>
<evidence type="ECO:0000256" key="2">
    <source>
        <dbReference type="ARBA" id="ARBA00022448"/>
    </source>
</evidence>
<evidence type="ECO:0000256" key="1">
    <source>
        <dbReference type="ARBA" id="ARBA00005417"/>
    </source>
</evidence>
<dbReference type="InterPro" id="IPR003593">
    <property type="entry name" value="AAA+_ATPase"/>
</dbReference>
<organism evidence="7 8">
    <name type="scientific">Paenibacillus uliginis N3/975</name>
    <dbReference type="NCBI Taxonomy" id="1313296"/>
    <lineage>
        <taxon>Bacteria</taxon>
        <taxon>Bacillati</taxon>
        <taxon>Bacillota</taxon>
        <taxon>Bacilli</taxon>
        <taxon>Bacillales</taxon>
        <taxon>Paenibacillaceae</taxon>
        <taxon>Paenibacillus</taxon>
    </lineage>
</organism>
<evidence type="ECO:0000313" key="7">
    <source>
        <dbReference type="EMBL" id="SMF68272.1"/>
    </source>
</evidence>
<proteinExistence type="inferred from homology"/>
<dbReference type="SUPFAM" id="SSF52540">
    <property type="entry name" value="P-loop containing nucleoside triphosphate hydrolases"/>
    <property type="match status" value="1"/>
</dbReference>
<evidence type="ECO:0000256" key="5">
    <source>
        <dbReference type="ARBA" id="ARBA00022967"/>
    </source>
</evidence>
<sequence>MSENVVIEVKNVKKTFKIFADKSQTLKGLLSNIKRAKFERREVIKGISFKVRKGEIIGLIGKNGCGKSTTLKMLSKLLKPSEGEITINGRVSSLIELGAGFHPDMTGRENIYINASIFGFSKKEIDAKVDEIIMFSELEEYIDAPVRTYSSGMYMRLAFSVATNIDPEILLIDEILGVGDASFQTKCFNRIKAMKEAGVTIVIVSHTTNQIENLCNRAIWIDNGLIREDGPPRIVCPHYLEDMENARMLRAEMEYRMLIENCPDIEQMKKENRNLTCRDIAIQYDPDARRSGNGDVEISFVEVVDTESVAKQVFDKGEPFTINMSYRSVNRGTSISVTVGLVRDDGVPCYEVSTESDTKMKFQARKEGQIQFRFLNNNLVDGKYFLNIYIYGSNGVEYDIIRRIIAISVKGKEKNESGVVSMSHVWDVDGMIIEK</sequence>
<evidence type="ECO:0000256" key="3">
    <source>
        <dbReference type="ARBA" id="ARBA00022741"/>
    </source>
</evidence>
<comment type="similarity">
    <text evidence="1">Belongs to the ABC transporter superfamily.</text>
</comment>
<gene>
    <name evidence="7" type="ORF">SAMN05661091_0419</name>
</gene>
<evidence type="ECO:0000259" key="6">
    <source>
        <dbReference type="PROSITE" id="PS50893"/>
    </source>
</evidence>
<keyword evidence="5" id="KW-1278">Translocase</keyword>
<evidence type="ECO:0000256" key="4">
    <source>
        <dbReference type="ARBA" id="ARBA00022840"/>
    </source>
</evidence>
<dbReference type="RefSeq" id="WP_208917553.1">
    <property type="nucleotide sequence ID" value="NZ_LT840184.1"/>
</dbReference>
<dbReference type="GO" id="GO:0016887">
    <property type="term" value="F:ATP hydrolysis activity"/>
    <property type="evidence" value="ECO:0007669"/>
    <property type="project" value="InterPro"/>
</dbReference>
<dbReference type="GO" id="GO:0140359">
    <property type="term" value="F:ABC-type transporter activity"/>
    <property type="evidence" value="ECO:0007669"/>
    <property type="project" value="InterPro"/>
</dbReference>
<reference evidence="8" key="1">
    <citation type="submission" date="2017-04" db="EMBL/GenBank/DDBJ databases">
        <authorList>
            <person name="Varghese N."/>
            <person name="Submissions S."/>
        </authorList>
    </citation>
    <scope>NUCLEOTIDE SEQUENCE [LARGE SCALE GENOMIC DNA]</scope>
    <source>
        <strain evidence="8">N3/975</strain>
    </source>
</reference>
<dbReference type="InterPro" id="IPR050683">
    <property type="entry name" value="Bact_Polysacc_Export_ATP-bd"/>
</dbReference>
<accession>A0A1X7GDS6</accession>
<keyword evidence="2" id="KW-0813">Transport</keyword>
<dbReference type="InterPro" id="IPR029439">
    <property type="entry name" value="Wzt_C"/>
</dbReference>
<keyword evidence="8" id="KW-1185">Reference proteome</keyword>
<dbReference type="PANTHER" id="PTHR46743">
    <property type="entry name" value="TEICHOIC ACIDS EXPORT ATP-BINDING PROTEIN TAGH"/>
    <property type="match status" value="1"/>
</dbReference>
<dbReference type="GO" id="GO:0005524">
    <property type="term" value="F:ATP binding"/>
    <property type="evidence" value="ECO:0007669"/>
    <property type="project" value="UniProtKB-KW"/>
</dbReference>
<dbReference type="SMART" id="SM00382">
    <property type="entry name" value="AAA"/>
    <property type="match status" value="1"/>
</dbReference>
<protein>
    <submittedName>
        <fullName evidence="7">ABC-2 type transport system ATP-binding protein</fullName>
    </submittedName>
</protein>
<dbReference type="PROSITE" id="PS50893">
    <property type="entry name" value="ABC_TRANSPORTER_2"/>
    <property type="match status" value="1"/>
</dbReference>
<dbReference type="PANTHER" id="PTHR46743:SF2">
    <property type="entry name" value="TEICHOIC ACIDS EXPORT ATP-BINDING PROTEIN TAGH"/>
    <property type="match status" value="1"/>
</dbReference>
<dbReference type="Gene3D" id="2.70.50.60">
    <property type="entry name" value="abc- transporter (atp binding component) like domain"/>
    <property type="match status" value="1"/>
</dbReference>
<dbReference type="InterPro" id="IPR003439">
    <property type="entry name" value="ABC_transporter-like_ATP-bd"/>
</dbReference>
<dbReference type="CDD" id="cd10147">
    <property type="entry name" value="Wzt_C-like"/>
    <property type="match status" value="1"/>
</dbReference>
<dbReference type="GO" id="GO:0016020">
    <property type="term" value="C:membrane"/>
    <property type="evidence" value="ECO:0007669"/>
    <property type="project" value="InterPro"/>
</dbReference>
<dbReference type="InterPro" id="IPR027417">
    <property type="entry name" value="P-loop_NTPase"/>
</dbReference>
<dbReference type="STRING" id="1313296.SAMN05661091_0419"/>
<dbReference type="Pfam" id="PF14524">
    <property type="entry name" value="Wzt_C"/>
    <property type="match status" value="1"/>
</dbReference>